<dbReference type="SUPFAM" id="SSF46785">
    <property type="entry name" value="Winged helix' DNA-binding domain"/>
    <property type="match status" value="1"/>
</dbReference>
<dbReference type="PANTHER" id="PTHR11932">
    <property type="entry name" value="CULLIN"/>
    <property type="match status" value="1"/>
</dbReference>
<accession>A0AAV0BV15</accession>
<sequence>MSSSNSRKIYQSTINLSRSSSKVKPTKRQTEPASDNWSRLSKAISEILNHNASKLSFEEHYRYAYNMVLFKQGTKLRDLVSNHLDNQALSKIQPNFPIINPLLSSSNPQLMISSTTETINSSRISDRAVDNPSRQTDSSDPNLSSSQKGKARAVDPLPADDEQSDELFATQAIINHQISLITSGNASDRLSVIQSQERFLKAVRGVWDDHVACMKKLRDVLKYMDKVYTTSPGNGFDSMPTVWDLGLYIFLHPYRIITLITSERLGDTVNSSVIRSSTDMLKDLSNHGPEIIKRIDDRTGGYAGGGRAGQSIYKTDFEPVFLSQSREFYREEANRLLSSCDASQYLRKVEKRLIEEDIRSQAYLHESTGTRLRCMLNEVLLESQAKSILNHTSCGLSELIQNDSKEDLKRLYRLFCRIQQSAGVEFLKDGIKEWIKDRGQQINDILQRTTTRSEVVTAQGSVGNGLALQWVMSVIELRGKFIRLLSESFDQDKVLQTCIDEGFSHFINSNRRAAEFISLFIDDKLKKGLKGKTDEEIEDQLEKTISLYRHLNEKDLFEKYYKNHLAKRLLFGKSISEDTERNMLIKLKVESGSAFTRDSEGMLKDIKMSDEMAKSFKEWCQKNNPSTPLDLVVTVGSSSMWPMSQNSSSSFSSDPLRSGSSTRSCILPKVLEDSIKLYEKFYSTRHSGRRLNWHTELGSLEIKIKFKRTVHELSLSTFAGIVLLLFDGLEEDKQMSYEEIKAATSIMDQDLKRTLQSLSCAKYKILLKDPKSKEIDEKLDRFRFNVNFTSQMSKIKIQTVTNRVENREQFKETNDRVEEDRRLHTEACIVRIMKTRKRLNYLELNNEVLSQLSKRFRPSSNVIKTSIEKLIEKEFLIRDAEDRKVIIYLVSPSTSTHF</sequence>
<dbReference type="Pfam" id="PF00888">
    <property type="entry name" value="Cullin"/>
    <property type="match status" value="2"/>
</dbReference>
<comment type="caution">
    <text evidence="8">The sequence shown here is derived from an EMBL/GenBank/DDBJ whole genome shotgun (WGS) entry which is preliminary data.</text>
</comment>
<evidence type="ECO:0000256" key="2">
    <source>
        <dbReference type="ARBA" id="ARBA00022499"/>
    </source>
</evidence>
<dbReference type="FunFam" id="1.20.1310.10:FF:000001">
    <property type="entry name" value="Cullin 3"/>
    <property type="match status" value="1"/>
</dbReference>
<dbReference type="Gene3D" id="1.20.1310.10">
    <property type="entry name" value="Cullin Repeats"/>
    <property type="match status" value="4"/>
</dbReference>
<protein>
    <submittedName>
        <fullName evidence="8">Cullin-4A</fullName>
    </submittedName>
</protein>
<feature type="compositionally biased region" description="Polar residues" evidence="6">
    <location>
        <begin position="132"/>
        <end position="148"/>
    </location>
</feature>
<feature type="domain" description="Cullin family profile" evidence="7">
    <location>
        <begin position="512"/>
        <end position="759"/>
    </location>
</feature>
<dbReference type="PROSITE" id="PS50069">
    <property type="entry name" value="CULLIN_2"/>
    <property type="match status" value="1"/>
</dbReference>
<dbReference type="GO" id="GO:0006511">
    <property type="term" value="P:ubiquitin-dependent protein catabolic process"/>
    <property type="evidence" value="ECO:0007669"/>
    <property type="project" value="InterPro"/>
</dbReference>
<feature type="compositionally biased region" description="Polar residues" evidence="6">
    <location>
        <begin position="1"/>
        <end position="23"/>
    </location>
</feature>
<evidence type="ECO:0000256" key="3">
    <source>
        <dbReference type="ARBA" id="ARBA00022843"/>
    </source>
</evidence>
<reference evidence="8" key="1">
    <citation type="submission" date="2022-06" db="EMBL/GenBank/DDBJ databases">
        <authorList>
            <consortium name="SYNGENTA / RWTH Aachen University"/>
        </authorList>
    </citation>
    <scope>NUCLEOTIDE SEQUENCE</scope>
</reference>
<evidence type="ECO:0000313" key="8">
    <source>
        <dbReference type="EMBL" id="CAH7690496.1"/>
    </source>
</evidence>
<dbReference type="InterPro" id="IPR016158">
    <property type="entry name" value="Cullin_homology"/>
</dbReference>
<proteinExistence type="inferred from homology"/>
<keyword evidence="9" id="KW-1185">Reference proteome</keyword>
<name>A0AAV0BV15_PHAPC</name>
<dbReference type="Proteomes" id="UP001153365">
    <property type="component" value="Unassembled WGS sequence"/>
</dbReference>
<dbReference type="SMART" id="SM00884">
    <property type="entry name" value="Cullin_Nedd8"/>
    <property type="match status" value="1"/>
</dbReference>
<feature type="region of interest" description="Disordered" evidence="6">
    <location>
        <begin position="1"/>
        <end position="35"/>
    </location>
</feature>
<dbReference type="SUPFAM" id="SSF75632">
    <property type="entry name" value="Cullin homology domain"/>
    <property type="match status" value="1"/>
</dbReference>
<feature type="region of interest" description="Disordered" evidence="6">
    <location>
        <begin position="115"/>
        <end position="161"/>
    </location>
</feature>
<dbReference type="Pfam" id="PF10557">
    <property type="entry name" value="Cullin_Nedd8"/>
    <property type="match status" value="1"/>
</dbReference>
<keyword evidence="3" id="KW-0832">Ubl conjugation</keyword>
<dbReference type="InterPro" id="IPR019559">
    <property type="entry name" value="Cullin_neddylation_domain"/>
</dbReference>
<keyword evidence="2" id="KW-1017">Isopeptide bond</keyword>
<dbReference type="InterPro" id="IPR001373">
    <property type="entry name" value="Cullin_N"/>
</dbReference>
<dbReference type="Gene3D" id="3.30.230.130">
    <property type="entry name" value="Cullin, Chain C, Domain 2"/>
    <property type="match status" value="1"/>
</dbReference>
<dbReference type="InterPro" id="IPR036388">
    <property type="entry name" value="WH-like_DNA-bd_sf"/>
</dbReference>
<organism evidence="8 9">
    <name type="scientific">Phakopsora pachyrhizi</name>
    <name type="common">Asian soybean rust disease fungus</name>
    <dbReference type="NCBI Taxonomy" id="170000"/>
    <lineage>
        <taxon>Eukaryota</taxon>
        <taxon>Fungi</taxon>
        <taxon>Dikarya</taxon>
        <taxon>Basidiomycota</taxon>
        <taxon>Pucciniomycotina</taxon>
        <taxon>Pucciniomycetes</taxon>
        <taxon>Pucciniales</taxon>
        <taxon>Phakopsoraceae</taxon>
        <taxon>Phakopsora</taxon>
    </lineage>
</organism>
<dbReference type="InterPro" id="IPR036390">
    <property type="entry name" value="WH_DNA-bd_sf"/>
</dbReference>
<dbReference type="Pfam" id="PF26557">
    <property type="entry name" value="Cullin_AB"/>
    <property type="match status" value="1"/>
</dbReference>
<evidence type="ECO:0000256" key="4">
    <source>
        <dbReference type="PROSITE-ProRule" id="PRU00330"/>
    </source>
</evidence>
<dbReference type="InterPro" id="IPR059120">
    <property type="entry name" value="Cullin-like_AB"/>
</dbReference>
<evidence type="ECO:0000256" key="1">
    <source>
        <dbReference type="ARBA" id="ARBA00006019"/>
    </source>
</evidence>
<gene>
    <name evidence="8" type="ORF">PPACK8108_LOCUS25862</name>
</gene>
<dbReference type="GO" id="GO:0031625">
    <property type="term" value="F:ubiquitin protein ligase binding"/>
    <property type="evidence" value="ECO:0007669"/>
    <property type="project" value="InterPro"/>
</dbReference>
<dbReference type="AlphaFoldDB" id="A0AAV0BV15"/>
<dbReference type="FunFam" id="1.20.1310.10:FF:000002">
    <property type="entry name" value="cullin-3 isoform X1"/>
    <property type="match status" value="1"/>
</dbReference>
<comment type="similarity">
    <text evidence="1 4 5">Belongs to the cullin family.</text>
</comment>
<dbReference type="Gene3D" id="1.10.10.10">
    <property type="entry name" value="Winged helix-like DNA-binding domain superfamily/Winged helix DNA-binding domain"/>
    <property type="match status" value="1"/>
</dbReference>
<dbReference type="SUPFAM" id="SSF74788">
    <property type="entry name" value="Cullin repeat-like"/>
    <property type="match status" value="1"/>
</dbReference>
<dbReference type="SMART" id="SM00182">
    <property type="entry name" value="CULLIN"/>
    <property type="match status" value="1"/>
</dbReference>
<evidence type="ECO:0000313" key="9">
    <source>
        <dbReference type="Proteomes" id="UP001153365"/>
    </source>
</evidence>
<dbReference type="FunFam" id="1.10.10.10:FF:000014">
    <property type="entry name" value="Cullin 1"/>
    <property type="match status" value="1"/>
</dbReference>
<dbReference type="EMBL" id="CALTRL010006308">
    <property type="protein sequence ID" value="CAH7690496.1"/>
    <property type="molecule type" value="Genomic_DNA"/>
</dbReference>
<evidence type="ECO:0000259" key="7">
    <source>
        <dbReference type="PROSITE" id="PS50069"/>
    </source>
</evidence>
<dbReference type="InterPro" id="IPR016159">
    <property type="entry name" value="Cullin_repeat-like_dom_sf"/>
</dbReference>
<dbReference type="InterPro" id="IPR036317">
    <property type="entry name" value="Cullin_homology_sf"/>
</dbReference>
<evidence type="ECO:0000256" key="5">
    <source>
        <dbReference type="RuleBase" id="RU003829"/>
    </source>
</evidence>
<dbReference type="InterPro" id="IPR045093">
    <property type="entry name" value="Cullin"/>
</dbReference>
<evidence type="ECO:0000256" key="6">
    <source>
        <dbReference type="SAM" id="MobiDB-lite"/>
    </source>
</evidence>